<dbReference type="Pfam" id="PF10708">
    <property type="entry name" value="DUF2510"/>
    <property type="match status" value="1"/>
</dbReference>
<dbReference type="EMBL" id="SISG01000001">
    <property type="protein sequence ID" value="TBN56918.1"/>
    <property type="molecule type" value="Genomic_DNA"/>
</dbReference>
<name>A0A4Q9GTG0_9MICO</name>
<protein>
    <submittedName>
        <fullName evidence="3">DUF2510 domain-containing protein</fullName>
    </submittedName>
</protein>
<dbReference type="InterPro" id="IPR038765">
    <property type="entry name" value="Papain-like_cys_pep_sf"/>
</dbReference>
<evidence type="ECO:0000313" key="3">
    <source>
        <dbReference type="EMBL" id="TBN56918.1"/>
    </source>
</evidence>
<gene>
    <name evidence="3" type="ORF">EYE40_05600</name>
</gene>
<dbReference type="GO" id="GO:0005737">
    <property type="term" value="C:cytoplasm"/>
    <property type="evidence" value="ECO:0007669"/>
    <property type="project" value="TreeGrafter"/>
</dbReference>
<evidence type="ECO:0000313" key="4">
    <source>
        <dbReference type="Proteomes" id="UP000294194"/>
    </source>
</evidence>
<evidence type="ECO:0000256" key="1">
    <source>
        <dbReference type="SAM" id="Phobius"/>
    </source>
</evidence>
<evidence type="ECO:0000259" key="2">
    <source>
        <dbReference type="SMART" id="SM00460"/>
    </source>
</evidence>
<dbReference type="AlphaFoldDB" id="A0A4Q9GTG0"/>
<dbReference type="InterPro" id="IPR018929">
    <property type="entry name" value="DUF2510"/>
</dbReference>
<keyword evidence="1" id="KW-0472">Membrane</keyword>
<organism evidence="3 4">
    <name type="scientific">Glaciihabitans arcticus</name>
    <dbReference type="NCBI Taxonomy" id="2668039"/>
    <lineage>
        <taxon>Bacteria</taxon>
        <taxon>Bacillati</taxon>
        <taxon>Actinomycetota</taxon>
        <taxon>Actinomycetes</taxon>
        <taxon>Micrococcales</taxon>
        <taxon>Microbacteriaceae</taxon>
        <taxon>Glaciihabitans</taxon>
    </lineage>
</organism>
<feature type="domain" description="Transglutaminase-like" evidence="2">
    <location>
        <begin position="658"/>
        <end position="715"/>
    </location>
</feature>
<dbReference type="InterPro" id="IPR052557">
    <property type="entry name" value="CAP/Cytokinesis_protein"/>
</dbReference>
<dbReference type="RefSeq" id="WP_130981028.1">
    <property type="nucleotide sequence ID" value="NZ_SISG01000001.1"/>
</dbReference>
<keyword evidence="1" id="KW-0812">Transmembrane</keyword>
<dbReference type="PANTHER" id="PTHR46333">
    <property type="entry name" value="CYTOKINESIS PROTEIN 3"/>
    <property type="match status" value="1"/>
</dbReference>
<dbReference type="Proteomes" id="UP000294194">
    <property type="component" value="Unassembled WGS sequence"/>
</dbReference>
<comment type="caution">
    <text evidence="3">The sequence shown here is derived from an EMBL/GenBank/DDBJ whole genome shotgun (WGS) entry which is preliminary data.</text>
</comment>
<keyword evidence="4" id="KW-1185">Reference proteome</keyword>
<dbReference type="Gene3D" id="3.10.620.30">
    <property type="match status" value="1"/>
</dbReference>
<feature type="transmembrane region" description="Helical" evidence="1">
    <location>
        <begin position="58"/>
        <end position="80"/>
    </location>
</feature>
<accession>A0A4Q9GTG0</accession>
<reference evidence="4" key="1">
    <citation type="submission" date="2019-02" db="EMBL/GenBank/DDBJ databases">
        <title>Glaciihabitans arcticus sp. nov., a psychrotolerant bacterium isolated from polar soil.</title>
        <authorList>
            <person name="Dahal R.H."/>
        </authorList>
    </citation>
    <scope>NUCLEOTIDE SEQUENCE [LARGE SCALE GENOMIC DNA]</scope>
    <source>
        <strain evidence="4">RP-3-7</strain>
    </source>
</reference>
<dbReference type="PANTHER" id="PTHR46333:SF2">
    <property type="entry name" value="CYTOKINESIS PROTEIN 3"/>
    <property type="match status" value="1"/>
</dbReference>
<proteinExistence type="predicted"/>
<dbReference type="SUPFAM" id="SSF54001">
    <property type="entry name" value="Cysteine proteinases"/>
    <property type="match status" value="1"/>
</dbReference>
<dbReference type="Pfam" id="PF01841">
    <property type="entry name" value="Transglut_core"/>
    <property type="match status" value="1"/>
</dbReference>
<keyword evidence="1" id="KW-1133">Transmembrane helix</keyword>
<sequence length="756" mass="82381">MTDSNNSAPAGWFPDPSGTPRQRYWDGAQWTEHFHPPLTEPVAGPVATAPKSKGKSGLVALIAGGSVVILAVTSFFVWGLPALTGGSNGTVYADPAWDYSYTTPMLNIERDHEFEFPAKFDFEKREMDFATPEPAITPFPGETFEPGEEELLNSDPYVNPSWAFEIFYDAAFTKRAEVMAIQYEPGEPIFILPHDSPTGWTVEGHYPRPVMDEEFGGGWGLHSEYYLMRKIDEKGELLDKPVVTKFTAKSELAAPVVTFSTEDDDGNLTMTWDPVDGADRYLVVASHSGGSTTTRSLDILDQSETTTWSSSISQSDDSRDAPWVNQQNVGMELFSYGSADTLSSGWSLTGDTNGYDFGVIASNGTNFSPYNTYDSVEIAGTLPLEIAFAASRELKKWGKSGFVEGMENVQTTIAFTSLDGATRSTVAHIVADKVFEIDGRWALPLMGRGTSLGEWVPVSKATVPDIDAAVKAYNKRADDEAPTTGMTEFVSLTEPVDQFATGVKEAPDTEYPIFGSNDFSKFLAAHFIAHTPIIDISEWIDKPGMPEAMDAAYEAMYQNPYAISLKGMQVNNAGTAMTVEYTFTKKVMSQMQSELFAKVKKVVKDVASSGSDAKKVTALNNWIVKNAAYDHKALANKDKGFFGAVPVEYANAWNANGVLVDGVGVCASYAYAFNALANDAGIETVVIVGDVVNGGLHAWNKVKIDGTWTAVDSTWNDSPAGNRYLMITDAEFSGSALRTEDQSWMSDTFLKDFSTQ</sequence>
<dbReference type="InterPro" id="IPR002931">
    <property type="entry name" value="Transglutaminase-like"/>
</dbReference>
<dbReference type="SMART" id="SM00460">
    <property type="entry name" value="TGc"/>
    <property type="match status" value="1"/>
</dbReference>